<dbReference type="Proteomes" id="UP000633418">
    <property type="component" value="Chromosome"/>
</dbReference>
<evidence type="ECO:0000313" key="1">
    <source>
        <dbReference type="EMBL" id="QXI40438.1"/>
    </source>
</evidence>
<sequence length="168" mass="17091">MGVETMALAAMAAATAYSTYNTVQQGRQAAMNASAQADQAQLDADNAASAARVQADRIRKTARSQAGEANAALAASGVEVGEGTALNINQEIYGNAEEDAVMTILNGENQRKRGYVDASNMALYGQQQRGAANAQAIGNVLQAGASYGMWKASAAGRNGTASKAGGAD</sequence>
<dbReference type="RefSeq" id="WP_186662325.1">
    <property type="nucleotide sequence ID" value="NZ_CP077095.1"/>
</dbReference>
<reference evidence="1 2" key="2">
    <citation type="journal article" date="2021" name="Microorganisms">
        <title>The Ever-Expanding Pseudomonas Genus: Description of 43 New Species and Partition of the Pseudomonas putida Group.</title>
        <authorList>
            <person name="Girard L."/>
            <person name="Lood C."/>
            <person name="Hofte M."/>
            <person name="Vandamme P."/>
            <person name="Rokni-Zadeh H."/>
            <person name="van Noort V."/>
            <person name="Lavigne R."/>
            <person name="De Mot R."/>
        </authorList>
    </citation>
    <scope>NUCLEOTIDE SEQUENCE [LARGE SCALE GENOMIC DNA]</scope>
    <source>
        <strain evidence="1 2">RW9S1A</strain>
    </source>
</reference>
<dbReference type="EMBL" id="CP077095">
    <property type="protein sequence ID" value="QXI40438.1"/>
    <property type="molecule type" value="Genomic_DNA"/>
</dbReference>
<dbReference type="AlphaFoldDB" id="A0A9E6Q077"/>
<protein>
    <submittedName>
        <fullName evidence="1">Uncharacterized protein</fullName>
    </submittedName>
</protein>
<proteinExistence type="predicted"/>
<reference evidence="1 2" key="1">
    <citation type="journal article" date="2020" name="Microorganisms">
        <title>Reliable Identification of Environmental Pseudomonas Isolates Using the rpoD Gene.</title>
        <authorList>
            <consortium name="The Broad Institute Genome Sequencing Platform"/>
            <person name="Girard L."/>
            <person name="Lood C."/>
            <person name="Rokni-Zadeh H."/>
            <person name="van Noort V."/>
            <person name="Lavigne R."/>
            <person name="De Mot R."/>
        </authorList>
    </citation>
    <scope>NUCLEOTIDE SEQUENCE [LARGE SCALE GENOMIC DNA]</scope>
    <source>
        <strain evidence="1 2">RW9S1A</strain>
    </source>
</reference>
<dbReference type="KEGG" id="pxn:HU772_010340"/>
<evidence type="ECO:0000313" key="2">
    <source>
        <dbReference type="Proteomes" id="UP000633418"/>
    </source>
</evidence>
<accession>A0A9E6Q077</accession>
<name>A0A9E6Q077_9PSED</name>
<organism evidence="1 2">
    <name type="scientific">Pseudomonas xantholysinigenes</name>
    <dbReference type="NCBI Taxonomy" id="2745490"/>
    <lineage>
        <taxon>Bacteria</taxon>
        <taxon>Pseudomonadati</taxon>
        <taxon>Pseudomonadota</taxon>
        <taxon>Gammaproteobacteria</taxon>
        <taxon>Pseudomonadales</taxon>
        <taxon>Pseudomonadaceae</taxon>
        <taxon>Pseudomonas</taxon>
    </lineage>
</organism>
<keyword evidence="2" id="KW-1185">Reference proteome</keyword>
<gene>
    <name evidence="1" type="ORF">HU772_010340</name>
</gene>